<keyword evidence="3" id="KW-1185">Reference proteome</keyword>
<sequence>MSLQKKTSRSSMHRYTVNSKSCCRKMPPGSAFKRLDSKKFWEDVFNECIAKERSNKTNTVSKNFQDSALDLLDEAREVSVSNIRKRLRDTANQEGESSTSTSVNNISVLNDNPFLDHTPTERVRSKIINFRIHADHVVEIHKQDLLSYGLIDLVPSSSTKLRATIEEPDLNEIIDLAKKKALLLEEPPKTPMAQHTKM</sequence>
<accession>A0A8H7VU07</accession>
<dbReference type="AlphaFoldDB" id="A0A8H7VU07"/>
<evidence type="ECO:0000313" key="3">
    <source>
        <dbReference type="Proteomes" id="UP000613177"/>
    </source>
</evidence>
<protein>
    <submittedName>
        <fullName evidence="2">Uncharacterized protein</fullName>
    </submittedName>
</protein>
<gene>
    <name evidence="2" type="ORF">INT48_007492</name>
</gene>
<organism evidence="2 3">
    <name type="scientific">Thamnidium elegans</name>
    <dbReference type="NCBI Taxonomy" id="101142"/>
    <lineage>
        <taxon>Eukaryota</taxon>
        <taxon>Fungi</taxon>
        <taxon>Fungi incertae sedis</taxon>
        <taxon>Mucoromycota</taxon>
        <taxon>Mucoromycotina</taxon>
        <taxon>Mucoromycetes</taxon>
        <taxon>Mucorales</taxon>
        <taxon>Mucorineae</taxon>
        <taxon>Mucoraceae</taxon>
        <taxon>Thamnidium</taxon>
    </lineage>
</organism>
<dbReference type="Proteomes" id="UP000613177">
    <property type="component" value="Unassembled WGS sequence"/>
</dbReference>
<name>A0A8H7VU07_9FUNG</name>
<proteinExistence type="predicted"/>
<comment type="caution">
    <text evidence="2">The sequence shown here is derived from an EMBL/GenBank/DDBJ whole genome shotgun (WGS) entry which is preliminary data.</text>
</comment>
<dbReference type="EMBL" id="JAEPRE010000154">
    <property type="protein sequence ID" value="KAG2231367.1"/>
    <property type="molecule type" value="Genomic_DNA"/>
</dbReference>
<feature type="compositionally biased region" description="Basic residues" evidence="1">
    <location>
        <begin position="1"/>
        <end position="12"/>
    </location>
</feature>
<evidence type="ECO:0000256" key="1">
    <source>
        <dbReference type="SAM" id="MobiDB-lite"/>
    </source>
</evidence>
<evidence type="ECO:0000313" key="2">
    <source>
        <dbReference type="EMBL" id="KAG2231367.1"/>
    </source>
</evidence>
<reference evidence="2" key="1">
    <citation type="submission" date="2021-01" db="EMBL/GenBank/DDBJ databases">
        <title>Metabolic potential, ecology and presence of endohyphal bacteria is reflected in genomic diversity of Mucoromycotina.</title>
        <authorList>
            <person name="Muszewska A."/>
            <person name="Okrasinska A."/>
            <person name="Steczkiewicz K."/>
            <person name="Drgas O."/>
            <person name="Orlowska M."/>
            <person name="Perlinska-Lenart U."/>
            <person name="Aleksandrzak-Piekarczyk T."/>
            <person name="Szatraj K."/>
            <person name="Zielenkiewicz U."/>
            <person name="Pilsyk S."/>
            <person name="Malc E."/>
            <person name="Mieczkowski P."/>
            <person name="Kruszewska J.S."/>
            <person name="Biernat P."/>
            <person name="Pawlowska J."/>
        </authorList>
    </citation>
    <scope>NUCLEOTIDE SEQUENCE</scope>
    <source>
        <strain evidence="2">WA0000018081</strain>
    </source>
</reference>
<feature type="region of interest" description="Disordered" evidence="1">
    <location>
        <begin position="1"/>
        <end position="20"/>
    </location>
</feature>